<dbReference type="Proteomes" id="UP000182598">
    <property type="component" value="Unassembled WGS sequence"/>
</dbReference>
<reference evidence="4" key="1">
    <citation type="submission" date="2015-08" db="EMBL/GenBank/DDBJ databases">
        <authorList>
            <person name="Varghese N."/>
        </authorList>
    </citation>
    <scope>NUCLEOTIDE SEQUENCE [LARGE SCALE GENOMIC DNA]</scope>
    <source>
        <strain evidence="4">DSM 27808</strain>
    </source>
</reference>
<dbReference type="AlphaFoldDB" id="A0A0K6HCC0"/>
<dbReference type="InterPro" id="IPR043143">
    <property type="entry name" value="Mal/L-sulf/L-lact_DH-like_NADP"/>
</dbReference>
<accession>A0A0K6HCC0</accession>
<evidence type="ECO:0000313" key="4">
    <source>
        <dbReference type="Proteomes" id="UP000182598"/>
    </source>
</evidence>
<evidence type="ECO:0000313" key="3">
    <source>
        <dbReference type="EMBL" id="CUA88493.1"/>
    </source>
</evidence>
<dbReference type="SUPFAM" id="SSF89733">
    <property type="entry name" value="L-sulfolactate dehydrogenase-like"/>
    <property type="match status" value="1"/>
</dbReference>
<dbReference type="EMBL" id="CYHB01000010">
    <property type="protein sequence ID" value="CUA88493.1"/>
    <property type="molecule type" value="Genomic_DNA"/>
</dbReference>
<dbReference type="InterPro" id="IPR036111">
    <property type="entry name" value="Mal/L-sulfo/L-lacto_DH-like_sf"/>
</dbReference>
<protein>
    <submittedName>
        <fullName evidence="3">Malate/lactate/ureidoglycolate dehydrogenase, LDH2 family</fullName>
    </submittedName>
</protein>
<dbReference type="GO" id="GO:0016491">
    <property type="term" value="F:oxidoreductase activity"/>
    <property type="evidence" value="ECO:0007669"/>
    <property type="project" value="UniProtKB-KW"/>
</dbReference>
<dbReference type="Gene3D" id="3.30.1370.60">
    <property type="entry name" value="Hypothetical oxidoreductase yiak, domain 2"/>
    <property type="match status" value="1"/>
</dbReference>
<evidence type="ECO:0000256" key="2">
    <source>
        <dbReference type="ARBA" id="ARBA00023002"/>
    </source>
</evidence>
<dbReference type="Pfam" id="PF02615">
    <property type="entry name" value="Ldh_2"/>
    <property type="match status" value="1"/>
</dbReference>
<dbReference type="RefSeq" id="WP_072243450.1">
    <property type="nucleotide sequence ID" value="NZ_CYHB01000010.1"/>
</dbReference>
<dbReference type="PANTHER" id="PTHR11091">
    <property type="entry name" value="OXIDOREDUCTASE-RELATED"/>
    <property type="match status" value="1"/>
</dbReference>
<dbReference type="PANTHER" id="PTHR11091:SF0">
    <property type="entry name" value="MALATE DEHYDROGENASE"/>
    <property type="match status" value="1"/>
</dbReference>
<evidence type="ECO:0000256" key="1">
    <source>
        <dbReference type="ARBA" id="ARBA00006056"/>
    </source>
</evidence>
<proteinExistence type="inferred from homology"/>
<dbReference type="InterPro" id="IPR043144">
    <property type="entry name" value="Mal/L-sulf/L-lact_DH-like_ah"/>
</dbReference>
<keyword evidence="4" id="KW-1185">Reference proteome</keyword>
<keyword evidence="2" id="KW-0560">Oxidoreductase</keyword>
<dbReference type="InterPro" id="IPR003767">
    <property type="entry name" value="Malate/L-lactate_DH-like"/>
</dbReference>
<sequence>MTDQKNIRISAQLMRDWARKCLEQAGAASELAKAMAENLVAADLMGFRTHGLMRLRYNLNCLQDGSSRSNGEIKVLSKRAAVQLWDADLLSGLYVMPKAVEAAMAMARHCGTGTVVVKRAQHVAALAVYLEQATEQGMLVQMMCATPGQQVVAPFGAKSAWFSPNPFAIGAPTHGQPILFDVSLSMTAAGKVRKAIAEQQPLPYPALITADGNYTTDATTFLADPASVLAPLGGEQLGYKGTGLCLFSELWTMGLSQLGRYQEQAGLDANTVWVQVVDPSAFGDLDEFKNQAQAMVDGIHATTPINKQQPVRVPGEGAFKVRQQQLQQGIEYTAALWRQLEKIAQQTGIQLPAN</sequence>
<gene>
    <name evidence="3" type="ORF">Ga0061064_2229</name>
</gene>
<organism evidence="3 4">
    <name type="scientific">Pseudidiomarina woesei</name>
    <dbReference type="NCBI Taxonomy" id="1381080"/>
    <lineage>
        <taxon>Bacteria</taxon>
        <taxon>Pseudomonadati</taxon>
        <taxon>Pseudomonadota</taxon>
        <taxon>Gammaproteobacteria</taxon>
        <taxon>Alteromonadales</taxon>
        <taxon>Idiomarinaceae</taxon>
        <taxon>Pseudidiomarina</taxon>
    </lineage>
</organism>
<name>A0A0K6HCC0_9GAMM</name>
<comment type="similarity">
    <text evidence="1">Belongs to the LDH2/MDH2 oxidoreductase family.</text>
</comment>
<dbReference type="Gene3D" id="1.10.1530.10">
    <property type="match status" value="1"/>
</dbReference>